<gene>
    <name evidence="5" type="ORF">DNG_09376</name>
</gene>
<dbReference type="PANTHER" id="PTHR24193:SF121">
    <property type="entry name" value="ADA2A-CONTAINING COMPLEX COMPONENT 3, ISOFORM D"/>
    <property type="match status" value="1"/>
</dbReference>
<feature type="region of interest" description="Disordered" evidence="4">
    <location>
        <begin position="645"/>
        <end position="693"/>
    </location>
</feature>
<dbReference type="PROSITE" id="PS50088">
    <property type="entry name" value="ANK_REPEAT"/>
    <property type="match status" value="2"/>
</dbReference>
<accession>A0AAE8N6S4</accession>
<organism evidence="5 6">
    <name type="scientific">Cephalotrichum gorgonifer</name>
    <dbReference type="NCBI Taxonomy" id="2041049"/>
    <lineage>
        <taxon>Eukaryota</taxon>
        <taxon>Fungi</taxon>
        <taxon>Dikarya</taxon>
        <taxon>Ascomycota</taxon>
        <taxon>Pezizomycotina</taxon>
        <taxon>Sordariomycetes</taxon>
        <taxon>Hypocreomycetidae</taxon>
        <taxon>Microascales</taxon>
        <taxon>Microascaceae</taxon>
        <taxon>Cephalotrichum</taxon>
    </lineage>
</organism>
<keyword evidence="1" id="KW-0677">Repeat</keyword>
<dbReference type="AlphaFoldDB" id="A0AAE8N6S4"/>
<dbReference type="InterPro" id="IPR050663">
    <property type="entry name" value="Ankyrin-SOCS_Box"/>
</dbReference>
<evidence type="ECO:0000256" key="3">
    <source>
        <dbReference type="PROSITE-ProRule" id="PRU00023"/>
    </source>
</evidence>
<evidence type="ECO:0000313" key="5">
    <source>
        <dbReference type="EMBL" id="SPO06684.1"/>
    </source>
</evidence>
<reference evidence="5" key="1">
    <citation type="submission" date="2018-03" db="EMBL/GenBank/DDBJ databases">
        <authorList>
            <person name="Guldener U."/>
        </authorList>
    </citation>
    <scope>NUCLEOTIDE SEQUENCE</scope>
</reference>
<dbReference type="GO" id="GO:0005634">
    <property type="term" value="C:nucleus"/>
    <property type="evidence" value="ECO:0007669"/>
    <property type="project" value="TreeGrafter"/>
</dbReference>
<dbReference type="InterPro" id="IPR011990">
    <property type="entry name" value="TPR-like_helical_dom_sf"/>
</dbReference>
<evidence type="ECO:0000256" key="1">
    <source>
        <dbReference type="ARBA" id="ARBA00022737"/>
    </source>
</evidence>
<feature type="repeat" description="ANK" evidence="3">
    <location>
        <begin position="698"/>
        <end position="730"/>
    </location>
</feature>
<keyword evidence="2 3" id="KW-0040">ANK repeat</keyword>
<dbReference type="SUPFAM" id="SSF48403">
    <property type="entry name" value="Ankyrin repeat"/>
    <property type="match status" value="1"/>
</dbReference>
<dbReference type="InterPro" id="IPR027417">
    <property type="entry name" value="P-loop_NTPase"/>
</dbReference>
<dbReference type="Gene3D" id="1.25.40.10">
    <property type="entry name" value="Tetratricopeptide repeat domain"/>
    <property type="match status" value="1"/>
</dbReference>
<dbReference type="Pfam" id="PF00023">
    <property type="entry name" value="Ank"/>
    <property type="match status" value="1"/>
</dbReference>
<feature type="compositionally biased region" description="Low complexity" evidence="4">
    <location>
        <begin position="668"/>
        <end position="686"/>
    </location>
</feature>
<dbReference type="Proteomes" id="UP001187682">
    <property type="component" value="Unassembled WGS sequence"/>
</dbReference>
<sequence>MLSLLSMGLAGNSNFLSSLERSSKDWHRISRDFVEPGEKLIIKSFYETLKTGNMIVVDEASATLNHSNEQTFPLHKNHRAICRFKDTEDNVFDLVGHAVLDVAKRFVKGELGLLRDTLDPSKPLMKGVVISGISGSGKTQLALQHIREYEDRYTAIIWINASSKGDIETSSASALEYLKTFWPNDRSIPTFPGQPPATSLIVRLRSTIYTKWLLVLDSADDPDALDFAKHLQLCKHGSVIVTSTRRSSADVFEKMSFEQQEIDSLDSPDGIRLLLSISNPTAQAQDNEHTELDDRRALPIVRELYGIPLALEQAGVLLRKRIVSLDTFIEQYRKQYHLLMTQQPTRGLISYEKNERSVVAILSMIYSSIKEESPPAAALLTCLGMLGPRKISSDVLRGFGSAWVKEKGGSYESTLGECLKNETQFRISIAYLLDICLVRRYDDSRNLQEHISVHGIICKWIVEMVLPQQTSDIPRIVEGVARVVRSDDGSPLAPYRLDYQSIDRGYLLVLRRCMAIMDSLVPEGAGRESLGVFNRISMHLGYILLSQAKYEDAIRKFNYCIETDRSQDPENWPSTQRALELLFGLSVALQKSGDLSQSRQTLASILPLAEKLFGNFDDRVAEISSRLKTVSDHEETNLQHHKRAVVGSTAKSDRAFGTSARTGEDQNEGGSRAAGSGSEEAVGSWSDSGSYVWSENDSDETRLQRAIETGDEAVVRRLIEGGADVEWRDQHDRTLLSQAAAAGHEAIVKLLLATGNFDLESRDRNGLTPLSRAASFGCGAVVRLLLATGKVDIESRDLGGWTPLSWAAVNGHEATIRQLVATGKVDVDSRDNNGRTPLSWAAVNGHEGVVRFLLGTGKVDVESADKDGRTPIDWATMYGREAVVELLTLAK</sequence>
<dbReference type="GO" id="GO:0043531">
    <property type="term" value="F:ADP binding"/>
    <property type="evidence" value="ECO:0007669"/>
    <property type="project" value="InterPro"/>
</dbReference>
<evidence type="ECO:0000256" key="2">
    <source>
        <dbReference type="ARBA" id="ARBA00023043"/>
    </source>
</evidence>
<dbReference type="PANTHER" id="PTHR24193">
    <property type="entry name" value="ANKYRIN REPEAT PROTEIN"/>
    <property type="match status" value="1"/>
</dbReference>
<feature type="repeat" description="ANK" evidence="3">
    <location>
        <begin position="833"/>
        <end position="857"/>
    </location>
</feature>
<evidence type="ECO:0008006" key="7">
    <source>
        <dbReference type="Google" id="ProtNLM"/>
    </source>
</evidence>
<keyword evidence="6" id="KW-1185">Reference proteome</keyword>
<dbReference type="SMART" id="SM00248">
    <property type="entry name" value="ANK"/>
    <property type="match status" value="6"/>
</dbReference>
<dbReference type="Gene3D" id="3.40.50.300">
    <property type="entry name" value="P-loop containing nucleotide triphosphate hydrolases"/>
    <property type="match status" value="1"/>
</dbReference>
<dbReference type="EMBL" id="ONZQ02000016">
    <property type="protein sequence ID" value="SPO06684.1"/>
    <property type="molecule type" value="Genomic_DNA"/>
</dbReference>
<protein>
    <recommendedName>
        <fullName evidence="7">NB-ARC domain-containing protein</fullName>
    </recommendedName>
</protein>
<dbReference type="SUPFAM" id="SSF52540">
    <property type="entry name" value="P-loop containing nucleoside triphosphate hydrolases"/>
    <property type="match status" value="1"/>
</dbReference>
<evidence type="ECO:0000256" key="4">
    <source>
        <dbReference type="SAM" id="MobiDB-lite"/>
    </source>
</evidence>
<comment type="caution">
    <text evidence="5">The sequence shown here is derived from an EMBL/GenBank/DDBJ whole genome shotgun (WGS) entry which is preliminary data.</text>
</comment>
<dbReference type="InterPro" id="IPR002110">
    <property type="entry name" value="Ankyrin_rpt"/>
</dbReference>
<dbReference type="Gene3D" id="1.25.40.20">
    <property type="entry name" value="Ankyrin repeat-containing domain"/>
    <property type="match status" value="2"/>
</dbReference>
<dbReference type="GO" id="GO:0045944">
    <property type="term" value="P:positive regulation of transcription by RNA polymerase II"/>
    <property type="evidence" value="ECO:0007669"/>
    <property type="project" value="TreeGrafter"/>
</dbReference>
<dbReference type="Pfam" id="PF12796">
    <property type="entry name" value="Ank_2"/>
    <property type="match status" value="2"/>
</dbReference>
<dbReference type="InterPro" id="IPR036770">
    <property type="entry name" value="Ankyrin_rpt-contain_sf"/>
</dbReference>
<proteinExistence type="predicted"/>
<dbReference type="PROSITE" id="PS50297">
    <property type="entry name" value="ANK_REP_REGION"/>
    <property type="match status" value="2"/>
</dbReference>
<evidence type="ECO:0000313" key="6">
    <source>
        <dbReference type="Proteomes" id="UP001187682"/>
    </source>
</evidence>
<dbReference type="GO" id="GO:0000976">
    <property type="term" value="F:transcription cis-regulatory region binding"/>
    <property type="evidence" value="ECO:0007669"/>
    <property type="project" value="TreeGrafter"/>
</dbReference>
<name>A0AAE8N6S4_9PEZI</name>